<comment type="similarity">
    <text evidence="7">Belongs to the binding-protein-dependent transport system permease family.</text>
</comment>
<evidence type="ECO:0000256" key="5">
    <source>
        <dbReference type="ARBA" id="ARBA00022989"/>
    </source>
</evidence>
<proteinExistence type="inferred from homology"/>
<sequence length="320" mass="35813">MWKFILRRTVVAIPQIFMLSILVFFIASFMPGDPFSGQIDPNVSPERLAELREMYGLNDPWYQQYGRWLANVAQGDFGDSFRFKMPVVDLIGDRFWNTAGLGILTLVFSYMLAIPMGIVSGRYNDSWLDRGIAGYTYVGFAMPSFIFGLIALFIFGYQFRIFPTGGSVTPGLEPGTLQYIMSKVYHMLLPALSLALLTIANTVQYLRSEVIDTKHKEFVLTAKAKGASENRLYNRHILRNSFLPVAAFLGYEITGVLAGAVFIERVFSFPGLGDLLISSILQRDYSVVTALLLLTGVLAIIGTMLSDIILSIVDPRIRIR</sequence>
<evidence type="ECO:0000256" key="3">
    <source>
        <dbReference type="ARBA" id="ARBA00022475"/>
    </source>
</evidence>
<keyword evidence="6 7" id="KW-0472">Membrane</keyword>
<feature type="domain" description="ABC transmembrane type-1" evidence="8">
    <location>
        <begin position="95"/>
        <end position="306"/>
    </location>
</feature>
<dbReference type="PANTHER" id="PTHR43163">
    <property type="entry name" value="DIPEPTIDE TRANSPORT SYSTEM PERMEASE PROTEIN DPPB-RELATED"/>
    <property type="match status" value="1"/>
</dbReference>
<feature type="transmembrane region" description="Helical" evidence="7">
    <location>
        <begin position="287"/>
        <end position="313"/>
    </location>
</feature>
<dbReference type="EMBL" id="NPCC01000006">
    <property type="protein sequence ID" value="PAE89687.1"/>
    <property type="molecule type" value="Genomic_DNA"/>
</dbReference>
<dbReference type="Pfam" id="PF00528">
    <property type="entry name" value="BPD_transp_1"/>
    <property type="match status" value="1"/>
</dbReference>
<evidence type="ECO:0000256" key="2">
    <source>
        <dbReference type="ARBA" id="ARBA00022448"/>
    </source>
</evidence>
<feature type="transmembrane region" description="Helical" evidence="7">
    <location>
        <begin position="95"/>
        <end position="114"/>
    </location>
</feature>
<evidence type="ECO:0000259" key="8">
    <source>
        <dbReference type="PROSITE" id="PS50928"/>
    </source>
</evidence>
<evidence type="ECO:0000256" key="6">
    <source>
        <dbReference type="ARBA" id="ARBA00023136"/>
    </source>
</evidence>
<evidence type="ECO:0000313" key="9">
    <source>
        <dbReference type="EMBL" id="PAE89687.1"/>
    </source>
</evidence>
<dbReference type="GO" id="GO:0055085">
    <property type="term" value="P:transmembrane transport"/>
    <property type="evidence" value="ECO:0007669"/>
    <property type="project" value="InterPro"/>
</dbReference>
<dbReference type="InterPro" id="IPR045621">
    <property type="entry name" value="BPD_transp_1_N"/>
</dbReference>
<evidence type="ECO:0000313" key="10">
    <source>
        <dbReference type="Proteomes" id="UP000216207"/>
    </source>
</evidence>
<gene>
    <name evidence="9" type="ORF">CHH72_05370</name>
</gene>
<evidence type="ECO:0000256" key="1">
    <source>
        <dbReference type="ARBA" id="ARBA00004651"/>
    </source>
</evidence>
<dbReference type="PROSITE" id="PS50928">
    <property type="entry name" value="ABC_TM1"/>
    <property type="match status" value="1"/>
</dbReference>
<keyword evidence="3" id="KW-1003">Cell membrane</keyword>
<accession>A0A268P1S0</accession>
<keyword evidence="4 7" id="KW-0812">Transmembrane</keyword>
<dbReference type="Proteomes" id="UP000216207">
    <property type="component" value="Unassembled WGS sequence"/>
</dbReference>
<comment type="subcellular location">
    <subcellularLocation>
        <location evidence="1 7">Cell membrane</location>
        <topology evidence="1 7">Multi-pass membrane protein</topology>
    </subcellularLocation>
</comment>
<dbReference type="InterPro" id="IPR035906">
    <property type="entry name" value="MetI-like_sf"/>
</dbReference>
<dbReference type="AlphaFoldDB" id="A0A268P1S0"/>
<comment type="caution">
    <text evidence="9">The sequence shown here is derived from an EMBL/GenBank/DDBJ whole genome shotgun (WGS) entry which is preliminary data.</text>
</comment>
<keyword evidence="5 7" id="KW-1133">Transmembrane helix</keyword>
<feature type="transmembrane region" description="Helical" evidence="7">
    <location>
        <begin position="241"/>
        <end position="267"/>
    </location>
</feature>
<keyword evidence="2 7" id="KW-0813">Transport</keyword>
<dbReference type="GO" id="GO:0005886">
    <property type="term" value="C:plasma membrane"/>
    <property type="evidence" value="ECO:0007669"/>
    <property type="project" value="UniProtKB-SubCell"/>
</dbReference>
<dbReference type="CDD" id="cd06261">
    <property type="entry name" value="TM_PBP2"/>
    <property type="match status" value="1"/>
</dbReference>
<feature type="transmembrane region" description="Helical" evidence="7">
    <location>
        <begin position="135"/>
        <end position="157"/>
    </location>
</feature>
<dbReference type="Pfam" id="PF19300">
    <property type="entry name" value="BPD_transp_1_N"/>
    <property type="match status" value="1"/>
</dbReference>
<feature type="transmembrane region" description="Helical" evidence="7">
    <location>
        <begin position="184"/>
        <end position="206"/>
    </location>
</feature>
<dbReference type="InterPro" id="IPR000515">
    <property type="entry name" value="MetI-like"/>
</dbReference>
<organism evidence="9 10">
    <name type="scientific">Shouchella clausii</name>
    <name type="common">Alkalihalobacillus clausii</name>
    <dbReference type="NCBI Taxonomy" id="79880"/>
    <lineage>
        <taxon>Bacteria</taxon>
        <taxon>Bacillati</taxon>
        <taxon>Bacillota</taxon>
        <taxon>Bacilli</taxon>
        <taxon>Bacillales</taxon>
        <taxon>Bacillaceae</taxon>
        <taxon>Shouchella</taxon>
    </lineage>
</organism>
<dbReference type="RefSeq" id="WP_095326235.1">
    <property type="nucleotide sequence ID" value="NZ_BOQQ01000002.1"/>
</dbReference>
<dbReference type="SUPFAM" id="SSF161098">
    <property type="entry name" value="MetI-like"/>
    <property type="match status" value="1"/>
</dbReference>
<dbReference type="Gene3D" id="1.10.3720.10">
    <property type="entry name" value="MetI-like"/>
    <property type="match status" value="1"/>
</dbReference>
<name>A0A268P1S0_SHOCL</name>
<evidence type="ECO:0000256" key="4">
    <source>
        <dbReference type="ARBA" id="ARBA00022692"/>
    </source>
</evidence>
<reference evidence="9 10" key="1">
    <citation type="submission" date="2017-07" db="EMBL/GenBank/DDBJ databases">
        <title>Isolation and whole genome analysis of endospore-forming bacteria from heroin.</title>
        <authorList>
            <person name="Kalinowski J."/>
            <person name="Ahrens B."/>
            <person name="Al-Dilaimi A."/>
            <person name="Winkler A."/>
            <person name="Wibberg D."/>
            <person name="Schleenbecker U."/>
            <person name="Ruckert C."/>
            <person name="Wolfel R."/>
            <person name="Grass G."/>
        </authorList>
    </citation>
    <scope>NUCLEOTIDE SEQUENCE [LARGE SCALE GENOMIC DNA]</scope>
    <source>
        <strain evidence="9 10">7539</strain>
    </source>
</reference>
<evidence type="ECO:0000256" key="7">
    <source>
        <dbReference type="RuleBase" id="RU363032"/>
    </source>
</evidence>
<protein>
    <submittedName>
        <fullName evidence="9">Peptide ABC transporter permease</fullName>
    </submittedName>
</protein>
<dbReference type="NCBIfam" id="NF045472">
    <property type="entry name" value="Opp4B"/>
    <property type="match status" value="1"/>
</dbReference>
<dbReference type="PANTHER" id="PTHR43163:SF6">
    <property type="entry name" value="DIPEPTIDE TRANSPORT SYSTEM PERMEASE PROTEIN DPPB-RELATED"/>
    <property type="match status" value="1"/>
</dbReference>
<feature type="transmembrane region" description="Helical" evidence="7">
    <location>
        <begin position="12"/>
        <end position="30"/>
    </location>
</feature>